<proteinExistence type="predicted"/>
<comment type="caution">
    <text evidence="1">The sequence shown here is derived from an EMBL/GenBank/DDBJ whole genome shotgun (WGS) entry which is preliminary data.</text>
</comment>
<dbReference type="EMBL" id="JAWPEI010000007">
    <property type="protein sequence ID" value="KAK4721456.1"/>
    <property type="molecule type" value="Genomic_DNA"/>
</dbReference>
<reference evidence="1 2" key="1">
    <citation type="submission" date="2023-10" db="EMBL/GenBank/DDBJ databases">
        <title>Genome-Wide Identification Analysis in wild type Solanum Pinnatisectum Reveals Some Genes Defensing Phytophthora Infestans.</title>
        <authorList>
            <person name="Sun C."/>
        </authorList>
    </citation>
    <scope>NUCLEOTIDE SEQUENCE [LARGE SCALE GENOMIC DNA]</scope>
    <source>
        <strain evidence="1">LQN</strain>
        <tissue evidence="1">Leaf</tissue>
    </source>
</reference>
<organism evidence="1 2">
    <name type="scientific">Solanum pinnatisectum</name>
    <name type="common">tansyleaf nightshade</name>
    <dbReference type="NCBI Taxonomy" id="50273"/>
    <lineage>
        <taxon>Eukaryota</taxon>
        <taxon>Viridiplantae</taxon>
        <taxon>Streptophyta</taxon>
        <taxon>Embryophyta</taxon>
        <taxon>Tracheophyta</taxon>
        <taxon>Spermatophyta</taxon>
        <taxon>Magnoliopsida</taxon>
        <taxon>eudicotyledons</taxon>
        <taxon>Gunneridae</taxon>
        <taxon>Pentapetalae</taxon>
        <taxon>asterids</taxon>
        <taxon>lamiids</taxon>
        <taxon>Solanales</taxon>
        <taxon>Solanaceae</taxon>
        <taxon>Solanoideae</taxon>
        <taxon>Solaneae</taxon>
        <taxon>Solanum</taxon>
    </lineage>
</organism>
<name>A0AAV9L7B5_9SOLN</name>
<sequence length="116" mass="13046">MGIANALENKEPIDWPTLMINHFKQIADPKPGSHQLPFGNLLTTVFKSFNAHLGEGITLNRNDIFTRSTLDLPLQQQLDSNARVDRVLQLLLPYSSPSKALVRPPLNTLFQFLVLL</sequence>
<accession>A0AAV9L7B5</accession>
<dbReference type="AlphaFoldDB" id="A0AAV9L7B5"/>
<protein>
    <submittedName>
        <fullName evidence="1">Uncharacterized protein</fullName>
    </submittedName>
</protein>
<gene>
    <name evidence="1" type="ORF">R3W88_011689</name>
</gene>
<keyword evidence="2" id="KW-1185">Reference proteome</keyword>
<dbReference type="Proteomes" id="UP001311915">
    <property type="component" value="Unassembled WGS sequence"/>
</dbReference>
<evidence type="ECO:0000313" key="1">
    <source>
        <dbReference type="EMBL" id="KAK4721456.1"/>
    </source>
</evidence>
<evidence type="ECO:0000313" key="2">
    <source>
        <dbReference type="Proteomes" id="UP001311915"/>
    </source>
</evidence>